<keyword evidence="2" id="KW-0378">Hydrolase</keyword>
<gene>
    <name evidence="5" type="ORF">FPOA_01794</name>
</gene>
<dbReference type="InterPro" id="IPR029058">
    <property type="entry name" value="AB_hydrolase_fold"/>
</dbReference>
<protein>
    <recommendedName>
        <fullName evidence="4">Epoxide hydrolase N-terminal domain-containing protein</fullName>
    </recommendedName>
</protein>
<dbReference type="GO" id="GO:0097176">
    <property type="term" value="P:epoxide metabolic process"/>
    <property type="evidence" value="ECO:0007669"/>
    <property type="project" value="TreeGrafter"/>
</dbReference>
<evidence type="ECO:0000256" key="2">
    <source>
        <dbReference type="ARBA" id="ARBA00022801"/>
    </source>
</evidence>
<dbReference type="OMA" id="MEMPSML"/>
<dbReference type="AlphaFoldDB" id="A0A1B8B555"/>
<dbReference type="InterPro" id="IPR000639">
    <property type="entry name" value="Epox_hydrolase-like"/>
</dbReference>
<dbReference type="EMBL" id="LYXU01000001">
    <property type="protein sequence ID" value="OBS27852.1"/>
    <property type="molecule type" value="Genomic_DNA"/>
</dbReference>
<name>A0A1B8B555_FUSPO</name>
<dbReference type="STRING" id="36050.A0A1B8B555"/>
<evidence type="ECO:0000259" key="4">
    <source>
        <dbReference type="Pfam" id="PF06441"/>
    </source>
</evidence>
<keyword evidence="6" id="KW-1185">Reference proteome</keyword>
<dbReference type="Gene3D" id="3.40.50.1820">
    <property type="entry name" value="alpha/beta hydrolase"/>
    <property type="match status" value="1"/>
</dbReference>
<comment type="caution">
    <text evidence="5">The sequence shown here is derived from an EMBL/GenBank/DDBJ whole genome shotgun (WGS) entry which is preliminary data.</text>
</comment>
<dbReference type="Proteomes" id="UP000091967">
    <property type="component" value="Unassembled WGS sequence"/>
</dbReference>
<evidence type="ECO:0000313" key="5">
    <source>
        <dbReference type="EMBL" id="OBS27852.1"/>
    </source>
</evidence>
<sequence length="399" mass="44805">MADNYAQIPSGALTQPKPFQVSIDDERVDELKLLVKLGKIAPPTYESTQKEQNFGITHQWLTDAKSAWMKFDWRAAEKHINSYNHWIVPIHDEKGDFDMHFTGLFSKKPDAVPLVMVHGWPGSFLEFLKILSIIKNRYTPETLPYHVIIPSLPGFTFSSKPPMERDFSMQDSTRIINTLMVQLGFGSGYVTQGGDFGSLVSRELATNYEECKAVHINLCMIPEPADVTGEITEAEKKALARGEEFVTRGSAYAMTHATKPSTIGLAIASSPLALLAWIGEKFRDWTDEEPPIDEILTSISLYWLTDTFPTSIYGYRHLALFSGASYKPDPKITKPLAYSWFPQEVGPKPVAWAATLGNLVYYKRHERGGHFAALERPEDLLEAVEEFVKQISADGSLKI</sequence>
<evidence type="ECO:0000256" key="3">
    <source>
        <dbReference type="PIRSR" id="PIRSR001112-1"/>
    </source>
</evidence>
<feature type="active site" description="Proton acceptor" evidence="3">
    <location>
        <position position="370"/>
    </location>
</feature>
<dbReference type="GO" id="GO:0004301">
    <property type="term" value="F:epoxide hydrolase activity"/>
    <property type="evidence" value="ECO:0007669"/>
    <property type="project" value="TreeGrafter"/>
</dbReference>
<dbReference type="PANTHER" id="PTHR21661">
    <property type="entry name" value="EPOXIDE HYDROLASE 1-RELATED"/>
    <property type="match status" value="1"/>
</dbReference>
<dbReference type="Pfam" id="PF06441">
    <property type="entry name" value="EHN"/>
    <property type="match status" value="1"/>
</dbReference>
<feature type="domain" description="Epoxide hydrolase N-terminal" evidence="4">
    <location>
        <begin position="16"/>
        <end position="127"/>
    </location>
</feature>
<reference evidence="5 6" key="1">
    <citation type="submission" date="2016-06" db="EMBL/GenBank/DDBJ databases">
        <title>Living apart together: crosstalk between the core and supernumerary genomes in a fungal plant pathogen.</title>
        <authorList>
            <person name="Vanheule A."/>
            <person name="Audenaert K."/>
            <person name="Warris S."/>
            <person name="Van De Geest H."/>
            <person name="Schijlen E."/>
            <person name="Hofte M."/>
            <person name="De Saeger S."/>
            <person name="Haesaert G."/>
            <person name="Waalwijk C."/>
            <person name="Van Der Lee T."/>
        </authorList>
    </citation>
    <scope>NUCLEOTIDE SEQUENCE [LARGE SCALE GENOMIC DNA]</scope>
    <source>
        <strain evidence="5 6">2516</strain>
    </source>
</reference>
<accession>A0A1B8B555</accession>
<dbReference type="PIRSF" id="PIRSF001112">
    <property type="entry name" value="Epoxide_hydrolase"/>
    <property type="match status" value="1"/>
</dbReference>
<organism evidence="5 6">
    <name type="scientific">Fusarium poae</name>
    <dbReference type="NCBI Taxonomy" id="36050"/>
    <lineage>
        <taxon>Eukaryota</taxon>
        <taxon>Fungi</taxon>
        <taxon>Dikarya</taxon>
        <taxon>Ascomycota</taxon>
        <taxon>Pezizomycotina</taxon>
        <taxon>Sordariomycetes</taxon>
        <taxon>Hypocreomycetidae</taxon>
        <taxon>Hypocreales</taxon>
        <taxon>Nectriaceae</taxon>
        <taxon>Fusarium</taxon>
    </lineage>
</organism>
<dbReference type="InterPro" id="IPR016292">
    <property type="entry name" value="Epoxide_hydrolase"/>
</dbReference>
<dbReference type="PRINTS" id="PR00412">
    <property type="entry name" value="EPOXHYDRLASE"/>
</dbReference>
<comment type="similarity">
    <text evidence="1">Belongs to the peptidase S33 family.</text>
</comment>
<proteinExistence type="inferred from homology"/>
<feature type="active site" description="Nucleophile" evidence="3">
    <location>
        <position position="195"/>
    </location>
</feature>
<dbReference type="InterPro" id="IPR010497">
    <property type="entry name" value="Epoxide_hydro_N"/>
</dbReference>
<evidence type="ECO:0000313" key="6">
    <source>
        <dbReference type="Proteomes" id="UP000091967"/>
    </source>
</evidence>
<evidence type="ECO:0000256" key="1">
    <source>
        <dbReference type="ARBA" id="ARBA00010088"/>
    </source>
</evidence>
<feature type="active site" description="Proton donor" evidence="3">
    <location>
        <position position="315"/>
    </location>
</feature>
<dbReference type="PANTHER" id="PTHR21661:SF39">
    <property type="entry name" value="HYDROLASE, PUTATIVE (AFU_ORTHOLOGUE AFUA_3G08960)-RELATED"/>
    <property type="match status" value="1"/>
</dbReference>
<dbReference type="SUPFAM" id="SSF53474">
    <property type="entry name" value="alpha/beta-Hydrolases"/>
    <property type="match status" value="1"/>
</dbReference>